<keyword evidence="8" id="KW-1185">Reference proteome</keyword>
<accession>A0A6A4V685</accession>
<sequence length="530" mass="59205">MEFCSRGPEGGDGSPLPSARLVSSRCASVGENAASGRFTLSVMQWGQFIDHDITHVPVQRLNVTSGVNCCSEGISRDRVRQLPECFPIDVPADDPFYSRFRVRCLNFLRSIPALRDGCGEQPAQQVNQITHWLDGSNVYGSSAAELAHLRRARSHLMRTSAHGRLPRMPHGAGEGCAENNGVCFRAGDTRVNEQISLTAIHNIWVTMHNRIADTLRRINPRASAEDIFQESRAVNVALMQRVIYSEWLPIVLGADMVRRLGLDRPGRYRADLHPGIVNEFAAAAFRFGHSLVAGMISVPGRGRALRLSDVFFNPGGQMQQRGMLLSLIRGLISQPAQRMDSTFSREIVGLLFRGERQHGLDLVALNIQRGRDHGIGTYSQTWAALQTACPQLGDPPTRWEHLNDAMTPDRVAQLRAVYRSVEDVDLFVGGVAEEPAGGALVGPTFQCLLAEQFTRLKYADRHFYNHESSMFSDAQLDAIDAMSWSAVLCEAFPKLGRIQENAFFISRRRGRRCRRTFTMEAWRNVLPRRR</sequence>
<keyword evidence="5" id="KW-0325">Glycoprotein</keyword>
<comment type="caution">
    <text evidence="7">The sequence shown here is derived from an EMBL/GenBank/DDBJ whole genome shotgun (WGS) entry which is preliminary data.</text>
</comment>
<dbReference type="InterPro" id="IPR010255">
    <property type="entry name" value="Haem_peroxidase_sf"/>
</dbReference>
<dbReference type="AlphaFoldDB" id="A0A6A4V685"/>
<dbReference type="GO" id="GO:0046872">
    <property type="term" value="F:metal ion binding"/>
    <property type="evidence" value="ECO:0007669"/>
    <property type="project" value="UniProtKB-KW"/>
</dbReference>
<gene>
    <name evidence="7" type="primary">Pxt_11</name>
    <name evidence="7" type="ORF">FJT64_014395</name>
</gene>
<keyword evidence="4" id="KW-0732">Signal</keyword>
<evidence type="ECO:0000313" key="8">
    <source>
        <dbReference type="Proteomes" id="UP000440578"/>
    </source>
</evidence>
<evidence type="ECO:0000256" key="5">
    <source>
        <dbReference type="ARBA" id="ARBA00023180"/>
    </source>
</evidence>
<keyword evidence="6" id="KW-0349">Heme</keyword>
<dbReference type="SUPFAM" id="SSF48113">
    <property type="entry name" value="Heme-dependent peroxidases"/>
    <property type="match status" value="1"/>
</dbReference>
<name>A0A6A4V685_AMPAM</name>
<dbReference type="GO" id="GO:0004601">
    <property type="term" value="F:peroxidase activity"/>
    <property type="evidence" value="ECO:0007669"/>
    <property type="project" value="UniProtKB-KW"/>
</dbReference>
<protein>
    <submittedName>
        <fullName evidence="7">Chorion peroxidase</fullName>
    </submittedName>
</protein>
<dbReference type="GO" id="GO:0006979">
    <property type="term" value="P:response to oxidative stress"/>
    <property type="evidence" value="ECO:0007669"/>
    <property type="project" value="InterPro"/>
</dbReference>
<dbReference type="Pfam" id="PF03098">
    <property type="entry name" value="An_peroxidase"/>
    <property type="match status" value="1"/>
</dbReference>
<dbReference type="OrthoDB" id="6381248at2759"/>
<evidence type="ECO:0000256" key="1">
    <source>
        <dbReference type="ARBA" id="ARBA00004613"/>
    </source>
</evidence>
<evidence type="ECO:0000256" key="3">
    <source>
        <dbReference type="ARBA" id="ARBA00022559"/>
    </source>
</evidence>
<reference evidence="7 8" key="1">
    <citation type="submission" date="2019-07" db="EMBL/GenBank/DDBJ databases">
        <title>Draft genome assembly of a fouling barnacle, Amphibalanus amphitrite (Darwin, 1854): The first reference genome for Thecostraca.</title>
        <authorList>
            <person name="Kim W."/>
        </authorList>
    </citation>
    <scope>NUCLEOTIDE SEQUENCE [LARGE SCALE GENOMIC DNA]</scope>
    <source>
        <strain evidence="7">SNU_AA5</strain>
        <tissue evidence="7">Soma without cirri and trophi</tissue>
    </source>
</reference>
<dbReference type="EMBL" id="VIIS01002211">
    <property type="protein sequence ID" value="KAF0287084.1"/>
    <property type="molecule type" value="Genomic_DNA"/>
</dbReference>
<dbReference type="PANTHER" id="PTHR11475">
    <property type="entry name" value="OXIDASE/PEROXIDASE"/>
    <property type="match status" value="1"/>
</dbReference>
<comment type="subcellular location">
    <subcellularLocation>
        <location evidence="1">Secreted</location>
    </subcellularLocation>
</comment>
<dbReference type="PRINTS" id="PR00457">
    <property type="entry name" value="ANPEROXIDASE"/>
</dbReference>
<keyword evidence="3 7" id="KW-0575">Peroxidase</keyword>
<dbReference type="GO" id="GO:0005576">
    <property type="term" value="C:extracellular region"/>
    <property type="evidence" value="ECO:0007669"/>
    <property type="project" value="UniProtKB-SubCell"/>
</dbReference>
<feature type="binding site" description="axial binding residue" evidence="6">
    <location>
        <position position="289"/>
    </location>
    <ligand>
        <name>heme b</name>
        <dbReference type="ChEBI" id="CHEBI:60344"/>
    </ligand>
    <ligandPart>
        <name>Fe</name>
        <dbReference type="ChEBI" id="CHEBI:18248"/>
    </ligandPart>
</feature>
<dbReference type="InterPro" id="IPR037120">
    <property type="entry name" value="Haem_peroxidase_sf_animal"/>
</dbReference>
<keyword evidence="2" id="KW-0964">Secreted</keyword>
<dbReference type="GO" id="GO:0020037">
    <property type="term" value="F:heme binding"/>
    <property type="evidence" value="ECO:0007669"/>
    <property type="project" value="InterPro"/>
</dbReference>
<evidence type="ECO:0000256" key="6">
    <source>
        <dbReference type="PIRSR" id="PIRSR619791-2"/>
    </source>
</evidence>
<keyword evidence="6" id="KW-0479">Metal-binding</keyword>
<evidence type="ECO:0000256" key="2">
    <source>
        <dbReference type="ARBA" id="ARBA00022525"/>
    </source>
</evidence>
<dbReference type="InterPro" id="IPR019791">
    <property type="entry name" value="Haem_peroxidase_animal"/>
</dbReference>
<dbReference type="PANTHER" id="PTHR11475:SF4">
    <property type="entry name" value="CHORION PEROXIDASE"/>
    <property type="match status" value="1"/>
</dbReference>
<dbReference type="PROSITE" id="PS50292">
    <property type="entry name" value="PEROXIDASE_3"/>
    <property type="match status" value="1"/>
</dbReference>
<keyword evidence="3 7" id="KW-0560">Oxidoreductase</keyword>
<proteinExistence type="predicted"/>
<keyword evidence="6" id="KW-0408">Iron</keyword>
<dbReference type="FunFam" id="1.10.640.10:FF:000003">
    <property type="entry name" value="chorion peroxidase"/>
    <property type="match status" value="1"/>
</dbReference>
<organism evidence="7 8">
    <name type="scientific">Amphibalanus amphitrite</name>
    <name type="common">Striped barnacle</name>
    <name type="synonym">Balanus amphitrite</name>
    <dbReference type="NCBI Taxonomy" id="1232801"/>
    <lineage>
        <taxon>Eukaryota</taxon>
        <taxon>Metazoa</taxon>
        <taxon>Ecdysozoa</taxon>
        <taxon>Arthropoda</taxon>
        <taxon>Crustacea</taxon>
        <taxon>Multicrustacea</taxon>
        <taxon>Cirripedia</taxon>
        <taxon>Thoracica</taxon>
        <taxon>Thoracicalcarea</taxon>
        <taxon>Balanomorpha</taxon>
        <taxon>Balanoidea</taxon>
        <taxon>Balanidae</taxon>
        <taxon>Amphibalaninae</taxon>
        <taxon>Amphibalanus</taxon>
    </lineage>
</organism>
<dbReference type="CDD" id="cd09823">
    <property type="entry name" value="peroxinectin_like"/>
    <property type="match status" value="1"/>
</dbReference>
<dbReference type="Proteomes" id="UP000440578">
    <property type="component" value="Unassembled WGS sequence"/>
</dbReference>
<evidence type="ECO:0000313" key="7">
    <source>
        <dbReference type="EMBL" id="KAF0287084.1"/>
    </source>
</evidence>
<dbReference type="Gene3D" id="1.10.640.10">
    <property type="entry name" value="Haem peroxidase domain superfamily, animal type"/>
    <property type="match status" value="1"/>
</dbReference>
<evidence type="ECO:0000256" key="4">
    <source>
        <dbReference type="ARBA" id="ARBA00022729"/>
    </source>
</evidence>